<evidence type="ECO:0000256" key="1">
    <source>
        <dbReference type="ARBA" id="ARBA00004191"/>
    </source>
</evidence>
<evidence type="ECO:0000256" key="6">
    <source>
        <dbReference type="ARBA" id="ARBA00022512"/>
    </source>
</evidence>
<keyword evidence="6" id="KW-0964">Secreted</keyword>
<comment type="pathway">
    <text evidence="2 14">Glycan metabolism; pectin degradation; 2-dehydro-3-deoxy-D-gluconate from pectin: step 1/5.</text>
</comment>
<dbReference type="EMBL" id="UZAU01000632">
    <property type="status" value="NOT_ANNOTATED_CDS"/>
    <property type="molecule type" value="Genomic_DNA"/>
</dbReference>
<dbReference type="InterPro" id="IPR035513">
    <property type="entry name" value="Invertase/methylesterase_inhib"/>
</dbReference>
<dbReference type="Gene3D" id="1.20.140.40">
    <property type="entry name" value="Invertase/pectin methylesterase inhibitor family protein"/>
    <property type="match status" value="1"/>
</dbReference>
<keyword evidence="9" id="KW-1015">Disulfide bond</keyword>
<dbReference type="InterPro" id="IPR033131">
    <property type="entry name" value="Pectinesterase_Asp_AS"/>
</dbReference>
<evidence type="ECO:0000259" key="15">
    <source>
        <dbReference type="SMART" id="SM00856"/>
    </source>
</evidence>
<dbReference type="Gene3D" id="2.160.20.10">
    <property type="entry name" value="Single-stranded right-handed beta-helix, Pectin lyase-like"/>
    <property type="match status" value="1"/>
</dbReference>
<evidence type="ECO:0000256" key="3">
    <source>
        <dbReference type="ARBA" id="ARBA00006027"/>
    </source>
</evidence>
<dbReference type="Proteomes" id="UP000596661">
    <property type="component" value="Chromosome 7"/>
</dbReference>
<dbReference type="InterPro" id="IPR006501">
    <property type="entry name" value="Pectinesterase_inhib_dom"/>
</dbReference>
<dbReference type="FunFam" id="2.160.20.10:FF:000001">
    <property type="entry name" value="Pectinesterase"/>
    <property type="match status" value="1"/>
</dbReference>
<dbReference type="InterPro" id="IPR000070">
    <property type="entry name" value="Pectinesterase_cat"/>
</dbReference>
<evidence type="ECO:0000313" key="17">
    <source>
        <dbReference type="Proteomes" id="UP000596661"/>
    </source>
</evidence>
<evidence type="ECO:0000256" key="10">
    <source>
        <dbReference type="ARBA" id="ARBA00023180"/>
    </source>
</evidence>
<dbReference type="InterPro" id="IPR012334">
    <property type="entry name" value="Pectin_lyas_fold"/>
</dbReference>
<proteinExistence type="inferred from homology"/>
<evidence type="ECO:0000256" key="5">
    <source>
        <dbReference type="ARBA" id="ARBA00013229"/>
    </source>
</evidence>
<evidence type="ECO:0000313" key="16">
    <source>
        <dbReference type="EnsemblPlants" id="cds.evm.model.07.282"/>
    </source>
</evidence>
<name>A0A803Q4K4_CANSA</name>
<comment type="similarity">
    <text evidence="4">In the C-terminal section; belongs to the pectinesterase family.</text>
</comment>
<dbReference type="GO" id="GO:0004857">
    <property type="term" value="F:enzyme inhibitor activity"/>
    <property type="evidence" value="ECO:0007669"/>
    <property type="project" value="InterPro"/>
</dbReference>
<evidence type="ECO:0000256" key="4">
    <source>
        <dbReference type="ARBA" id="ARBA00007786"/>
    </source>
</evidence>
<keyword evidence="7 14" id="KW-0378">Hydrolase</keyword>
<dbReference type="SUPFAM" id="SSF51126">
    <property type="entry name" value="Pectin lyase-like"/>
    <property type="match status" value="1"/>
</dbReference>
<dbReference type="EC" id="3.1.1.11" evidence="5 14"/>
<comment type="similarity">
    <text evidence="3">In the N-terminal section; belongs to the PMEI family.</text>
</comment>
<dbReference type="EnsemblPlants" id="evm.model.07.282">
    <property type="protein sequence ID" value="cds.evm.model.07.282"/>
    <property type="gene ID" value="evm.TU.07.282"/>
</dbReference>
<dbReference type="SMART" id="SM00856">
    <property type="entry name" value="PMEI"/>
    <property type="match status" value="1"/>
</dbReference>
<feature type="active site" evidence="13">
    <location>
        <position position="413"/>
    </location>
</feature>
<dbReference type="PANTHER" id="PTHR31707">
    <property type="entry name" value="PECTINESTERASE"/>
    <property type="match status" value="1"/>
</dbReference>
<evidence type="ECO:0000256" key="2">
    <source>
        <dbReference type="ARBA" id="ARBA00005184"/>
    </source>
</evidence>
<evidence type="ECO:0000256" key="9">
    <source>
        <dbReference type="ARBA" id="ARBA00023157"/>
    </source>
</evidence>
<dbReference type="Pfam" id="PF04043">
    <property type="entry name" value="PMEI"/>
    <property type="match status" value="1"/>
</dbReference>
<comment type="subcellular location">
    <subcellularLocation>
        <location evidence="1">Secreted</location>
        <location evidence="1">Cell wall</location>
    </subcellularLocation>
</comment>
<dbReference type="CDD" id="cd15798">
    <property type="entry name" value="PMEI-like_3"/>
    <property type="match status" value="1"/>
</dbReference>
<dbReference type="AlphaFoldDB" id="A0A803Q4K4"/>
<keyword evidence="6" id="KW-0134">Cell wall</keyword>
<feature type="domain" description="Pectinesterase inhibitor" evidence="15">
    <location>
        <begin position="46"/>
        <end position="197"/>
    </location>
</feature>
<sequence>MGKAKVTVAGISIILVVGVVVALIAGVTHKGGGASGDGNGDDDLSFSSKAVAAICRPTDYKKLCVESLGEAANNETASPKDLFKAVLNSTIQRVLVAVDKSSVLSQNTTSAPHKMSLEDCKDLLDFAVDELQASFSTVGDSDLHTVKDREAELMNWLSAVISYQQTCLDGIQDPELKSDMTNNMLDASQMTSNALAIVSGISSILGAFDINFSNLTSHFNPTSTTSRRLMEAHVDDKDSSYPQWLSAADRKLLATRGGGNLRPNVVVAKDGSGQYKTIAGALASYPKNHRGRYVIYVKAGIYDEYITVAKDQVNVFMYGDGPRKTIVTGRKSFRDGVSTFKTASFSAIGNGFIAKSMGFQNTAGPEGHQAVALRVQSDMAAFYNCRMDGYQDTLYTQAHRQFYRNCVISGTVDFIFGDGAVVIQNSKIIVRKPADGQKNAVTAQGRTDKRETTGIVIQNCRIVPEVKLFNERFKFPTYLGRPWKEYSRTIIMETTIGDLIQPAGWMEWNGNFALDTLYYAEFANRGPGANTNRRVRWKGHKILTNRQEAHQFTPGPFLQGNLWLRYTEFVVEEHPTFVGSMAISANLSSSENSVAHVVSTYAMSSAHIVSLVVSASSEKSAASICDICCVSIIVTSETGVVEAAVTTTITIVEIKVESATTVDSENPLAEKMNQIHLQAYKSKTVVGALVAFDQP</sequence>
<evidence type="ECO:0000256" key="7">
    <source>
        <dbReference type="ARBA" id="ARBA00022801"/>
    </source>
</evidence>
<dbReference type="NCBIfam" id="TIGR01614">
    <property type="entry name" value="PME_inhib"/>
    <property type="match status" value="1"/>
</dbReference>
<keyword evidence="17" id="KW-1185">Reference proteome</keyword>
<organism evidence="16 17">
    <name type="scientific">Cannabis sativa</name>
    <name type="common">Hemp</name>
    <name type="synonym">Marijuana</name>
    <dbReference type="NCBI Taxonomy" id="3483"/>
    <lineage>
        <taxon>Eukaryota</taxon>
        <taxon>Viridiplantae</taxon>
        <taxon>Streptophyta</taxon>
        <taxon>Embryophyta</taxon>
        <taxon>Tracheophyta</taxon>
        <taxon>Spermatophyta</taxon>
        <taxon>Magnoliopsida</taxon>
        <taxon>eudicotyledons</taxon>
        <taxon>Gunneridae</taxon>
        <taxon>Pentapetalae</taxon>
        <taxon>rosids</taxon>
        <taxon>fabids</taxon>
        <taxon>Rosales</taxon>
        <taxon>Cannabaceae</taxon>
        <taxon>Cannabis</taxon>
    </lineage>
</organism>
<dbReference type="SUPFAM" id="SSF101148">
    <property type="entry name" value="Plant invertase/pectin methylesterase inhibitor"/>
    <property type="match status" value="1"/>
</dbReference>
<keyword evidence="8 14" id="KW-0063">Aspartyl esterase</keyword>
<dbReference type="UniPathway" id="UPA00545">
    <property type="reaction ID" value="UER00823"/>
</dbReference>
<evidence type="ECO:0000256" key="14">
    <source>
        <dbReference type="RuleBase" id="RU000589"/>
    </source>
</evidence>
<dbReference type="Pfam" id="PF01095">
    <property type="entry name" value="Pectinesterase"/>
    <property type="match status" value="1"/>
</dbReference>
<dbReference type="GO" id="GO:0042545">
    <property type="term" value="P:cell wall modification"/>
    <property type="evidence" value="ECO:0007669"/>
    <property type="project" value="UniProtKB-UniRule"/>
</dbReference>
<evidence type="ECO:0000256" key="12">
    <source>
        <dbReference type="ARBA" id="ARBA00057335"/>
    </source>
</evidence>
<comment type="catalytic activity">
    <reaction evidence="11 14">
        <text>[(1-&gt;4)-alpha-D-galacturonosyl methyl ester](n) + n H2O = [(1-&gt;4)-alpha-D-galacturonosyl](n) + n methanol + n H(+)</text>
        <dbReference type="Rhea" id="RHEA:22380"/>
        <dbReference type="Rhea" id="RHEA-COMP:14570"/>
        <dbReference type="Rhea" id="RHEA-COMP:14573"/>
        <dbReference type="ChEBI" id="CHEBI:15377"/>
        <dbReference type="ChEBI" id="CHEBI:15378"/>
        <dbReference type="ChEBI" id="CHEBI:17790"/>
        <dbReference type="ChEBI" id="CHEBI:140522"/>
        <dbReference type="ChEBI" id="CHEBI:140523"/>
        <dbReference type="EC" id="3.1.1.11"/>
    </reaction>
</comment>
<evidence type="ECO:0000256" key="8">
    <source>
        <dbReference type="ARBA" id="ARBA00023085"/>
    </source>
</evidence>
<dbReference type="GO" id="GO:0030599">
    <property type="term" value="F:pectinesterase activity"/>
    <property type="evidence" value="ECO:0007669"/>
    <property type="project" value="UniProtKB-UniRule"/>
</dbReference>
<reference evidence="16" key="2">
    <citation type="submission" date="2021-03" db="UniProtKB">
        <authorList>
            <consortium name="EnsemblPlants"/>
        </authorList>
    </citation>
    <scope>IDENTIFICATION</scope>
</reference>
<dbReference type="PROSITE" id="PS00503">
    <property type="entry name" value="PECTINESTERASE_2"/>
    <property type="match status" value="1"/>
</dbReference>
<keyword evidence="10" id="KW-0325">Glycoprotein</keyword>
<evidence type="ECO:0000256" key="11">
    <source>
        <dbReference type="ARBA" id="ARBA00047928"/>
    </source>
</evidence>
<reference evidence="16" key="1">
    <citation type="submission" date="2018-11" db="EMBL/GenBank/DDBJ databases">
        <authorList>
            <person name="Grassa J C."/>
        </authorList>
    </citation>
    <scope>NUCLEOTIDE SEQUENCE [LARGE SCALE GENOMIC DNA]</scope>
</reference>
<dbReference type="GO" id="GO:0045490">
    <property type="term" value="P:pectin catabolic process"/>
    <property type="evidence" value="ECO:0007669"/>
    <property type="project" value="UniProtKB-UniRule"/>
</dbReference>
<protein>
    <recommendedName>
        <fullName evidence="5 14">Pectinesterase</fullName>
        <ecNumber evidence="5 14">3.1.1.11</ecNumber>
    </recommendedName>
</protein>
<dbReference type="InterPro" id="IPR011050">
    <property type="entry name" value="Pectin_lyase_fold/virulence"/>
</dbReference>
<accession>A0A803Q4K4</accession>
<dbReference type="Gramene" id="evm.model.07.282">
    <property type="protein sequence ID" value="cds.evm.model.07.282"/>
    <property type="gene ID" value="evm.TU.07.282"/>
</dbReference>
<dbReference type="FunFam" id="1.20.140.40:FF:000001">
    <property type="entry name" value="Pectinesterase"/>
    <property type="match status" value="1"/>
</dbReference>
<dbReference type="OMA" id="AAICEPT"/>
<comment type="function">
    <text evidence="12">Acts in the modification of cell walls via demethylesterification of cell wall pectin.</text>
</comment>
<evidence type="ECO:0000256" key="13">
    <source>
        <dbReference type="PROSITE-ProRule" id="PRU10040"/>
    </source>
</evidence>